<feature type="repeat" description="ANK" evidence="3">
    <location>
        <begin position="65"/>
        <end position="97"/>
    </location>
</feature>
<dbReference type="InterPro" id="IPR036770">
    <property type="entry name" value="Ankyrin_rpt-contain_sf"/>
</dbReference>
<evidence type="ECO:0000256" key="3">
    <source>
        <dbReference type="PROSITE-ProRule" id="PRU00023"/>
    </source>
</evidence>
<protein>
    <submittedName>
        <fullName evidence="4">Uncharacterized protein</fullName>
    </submittedName>
</protein>
<evidence type="ECO:0000313" key="5">
    <source>
        <dbReference type="Proteomes" id="UP000789595"/>
    </source>
</evidence>
<gene>
    <name evidence="4" type="ORF">PECAL_5P16100</name>
</gene>
<sequence length="358" mass="40656">MEQVIAPQEIIDAIRQGDLEAIKAWVAAGGDPNAKRDCSNELRFVDELGFVDRDRWNQPLPPGSRYETLLHVAADFKWAEICEYLLSRGARVDTTDASERCPIRATPLWHAVRLCGDVPVQDTLATVRVILSYGADPNLHATYYQGGTPPTPLCQLLFWTNLWYGAEFDDHRTDLVPIVRMLLRSGADPEDDHLNPYWPQGRITAEGHARRSRDLFRRRAAEIGTAELEEKAGQCGQAADLLAGVRIAGSWPRYFLRPHMRCVVFRALCQRGRAMFDHRTPTVLVCLFGAPPSHGYALWREQKQPLRLLRNNDPDMPDIPDVVFWRVLTFMFGTAYDYPWVRPRLRARAAAQGSSTYT</sequence>
<dbReference type="AlphaFoldDB" id="A0A8J2X606"/>
<keyword evidence="5" id="KW-1185">Reference proteome</keyword>
<accession>A0A8J2X606</accession>
<name>A0A8J2X606_9STRA</name>
<dbReference type="InterPro" id="IPR050745">
    <property type="entry name" value="Multifunctional_regulatory"/>
</dbReference>
<dbReference type="PANTHER" id="PTHR24189:SF50">
    <property type="entry name" value="ANKYRIN REPEAT AND SOCS BOX PROTEIN 2"/>
    <property type="match status" value="1"/>
</dbReference>
<dbReference type="SMART" id="SM00248">
    <property type="entry name" value="ANK"/>
    <property type="match status" value="3"/>
</dbReference>
<dbReference type="PROSITE" id="PS50088">
    <property type="entry name" value="ANK_REPEAT"/>
    <property type="match status" value="1"/>
</dbReference>
<keyword evidence="2 3" id="KW-0040">ANK repeat</keyword>
<dbReference type="PANTHER" id="PTHR24189">
    <property type="entry name" value="MYOTROPHIN"/>
    <property type="match status" value="1"/>
</dbReference>
<evidence type="ECO:0000313" key="4">
    <source>
        <dbReference type="EMBL" id="CAH0377026.1"/>
    </source>
</evidence>
<keyword evidence="1" id="KW-0677">Repeat</keyword>
<dbReference type="EMBL" id="CAKKNE010000005">
    <property type="protein sequence ID" value="CAH0377026.1"/>
    <property type="molecule type" value="Genomic_DNA"/>
</dbReference>
<organism evidence="4 5">
    <name type="scientific">Pelagomonas calceolata</name>
    <dbReference type="NCBI Taxonomy" id="35677"/>
    <lineage>
        <taxon>Eukaryota</taxon>
        <taxon>Sar</taxon>
        <taxon>Stramenopiles</taxon>
        <taxon>Ochrophyta</taxon>
        <taxon>Pelagophyceae</taxon>
        <taxon>Pelagomonadales</taxon>
        <taxon>Pelagomonadaceae</taxon>
        <taxon>Pelagomonas</taxon>
    </lineage>
</organism>
<evidence type="ECO:0000256" key="2">
    <source>
        <dbReference type="ARBA" id="ARBA00023043"/>
    </source>
</evidence>
<dbReference type="Gene3D" id="1.25.40.20">
    <property type="entry name" value="Ankyrin repeat-containing domain"/>
    <property type="match status" value="1"/>
</dbReference>
<dbReference type="SUPFAM" id="SSF48403">
    <property type="entry name" value="Ankyrin repeat"/>
    <property type="match status" value="1"/>
</dbReference>
<dbReference type="OrthoDB" id="58601at2759"/>
<dbReference type="GO" id="GO:0005634">
    <property type="term" value="C:nucleus"/>
    <property type="evidence" value="ECO:0007669"/>
    <property type="project" value="TreeGrafter"/>
</dbReference>
<proteinExistence type="predicted"/>
<dbReference type="Proteomes" id="UP000789595">
    <property type="component" value="Unassembled WGS sequence"/>
</dbReference>
<reference evidence="4" key="1">
    <citation type="submission" date="2021-11" db="EMBL/GenBank/DDBJ databases">
        <authorList>
            <consortium name="Genoscope - CEA"/>
            <person name="William W."/>
        </authorList>
    </citation>
    <scope>NUCLEOTIDE SEQUENCE</scope>
</reference>
<dbReference type="InterPro" id="IPR002110">
    <property type="entry name" value="Ankyrin_rpt"/>
</dbReference>
<evidence type="ECO:0000256" key="1">
    <source>
        <dbReference type="ARBA" id="ARBA00022737"/>
    </source>
</evidence>
<dbReference type="Pfam" id="PF00023">
    <property type="entry name" value="Ank"/>
    <property type="match status" value="1"/>
</dbReference>
<comment type="caution">
    <text evidence="4">The sequence shown here is derived from an EMBL/GenBank/DDBJ whole genome shotgun (WGS) entry which is preliminary data.</text>
</comment>
<dbReference type="GO" id="GO:0005737">
    <property type="term" value="C:cytoplasm"/>
    <property type="evidence" value="ECO:0007669"/>
    <property type="project" value="TreeGrafter"/>
</dbReference>